<dbReference type="GO" id="GO:0008289">
    <property type="term" value="F:lipid binding"/>
    <property type="evidence" value="ECO:0007669"/>
    <property type="project" value="UniProtKB-KW"/>
</dbReference>
<comment type="caution">
    <text evidence="16">The sequence shown here is derived from an EMBL/GenBank/DDBJ whole genome shotgun (WGS) entry which is preliminary data.</text>
</comment>
<keyword evidence="10 14" id="KW-0446">Lipid-binding</keyword>
<evidence type="ECO:0000313" key="16">
    <source>
        <dbReference type="EMBL" id="KEY91418.1"/>
    </source>
</evidence>
<dbReference type="InterPro" id="IPR020537">
    <property type="entry name" value="ATP_synth_F0_csu_DDCD_BS"/>
</dbReference>
<dbReference type="Gene3D" id="1.20.20.10">
    <property type="entry name" value="F1F0 ATP synthase subunit C"/>
    <property type="match status" value="1"/>
</dbReference>
<feature type="transmembrane region" description="Helical" evidence="14">
    <location>
        <begin position="6"/>
        <end position="31"/>
    </location>
</feature>
<dbReference type="InterPro" id="IPR002379">
    <property type="entry name" value="ATPase_proteolipid_c-like_dom"/>
</dbReference>
<dbReference type="AlphaFoldDB" id="A0A084CNN9"/>
<feature type="domain" description="V-ATPase proteolipid subunit C-like" evidence="15">
    <location>
        <begin position="10"/>
        <end position="73"/>
    </location>
</feature>
<proteinExistence type="inferred from homology"/>
<evidence type="ECO:0000256" key="3">
    <source>
        <dbReference type="ARBA" id="ARBA00022448"/>
    </source>
</evidence>
<gene>
    <name evidence="14 16" type="primary">atpE</name>
    <name evidence="16" type="ORF">CF67_17017</name>
</gene>
<dbReference type="InterPro" id="IPR000454">
    <property type="entry name" value="ATP_synth_F0_csu"/>
</dbReference>
<dbReference type="eggNOG" id="ENOG5032S3K">
    <property type="taxonomic scope" value="Bacteria"/>
</dbReference>
<dbReference type="Proteomes" id="UP000053784">
    <property type="component" value="Unassembled WGS sequence"/>
</dbReference>
<keyword evidence="8 14" id="KW-1133">Transmembrane helix</keyword>
<evidence type="ECO:0000256" key="13">
    <source>
        <dbReference type="ARBA" id="ARBA00025198"/>
    </source>
</evidence>
<protein>
    <recommendedName>
        <fullName evidence="14">ATP synthase subunit c</fullName>
    </recommendedName>
    <alternativeName>
        <fullName evidence="14">ATP synthase F(0) sector subunit c</fullName>
    </alternativeName>
    <alternativeName>
        <fullName evidence="14">F-type ATPase subunit c</fullName>
        <shortName evidence="14">F-ATPase subunit c</shortName>
    </alternativeName>
    <alternativeName>
        <fullName evidence="14">Lipid-binding protein</fullName>
    </alternativeName>
</protein>
<dbReference type="NCBIfam" id="NF005363">
    <property type="entry name" value="PRK06876.1"/>
    <property type="match status" value="1"/>
</dbReference>
<dbReference type="STRING" id="1179155.CF67_17017"/>
<comment type="function">
    <text evidence="14">Key component of the F(0) channel; it plays a direct role in translocation across the membrane. A homomeric c-ring of between 10-14 subunits forms the central stalk rotor element with the F(1) delta and epsilon subunits.</text>
</comment>
<evidence type="ECO:0000256" key="12">
    <source>
        <dbReference type="ARBA" id="ARBA00023310"/>
    </source>
</evidence>
<evidence type="ECO:0000256" key="9">
    <source>
        <dbReference type="ARBA" id="ARBA00023065"/>
    </source>
</evidence>
<keyword evidence="9 14" id="KW-0406">Ion transport</keyword>
<keyword evidence="17" id="KW-1185">Reference proteome</keyword>
<evidence type="ECO:0000259" key="15">
    <source>
        <dbReference type="Pfam" id="PF00137"/>
    </source>
</evidence>
<evidence type="ECO:0000256" key="1">
    <source>
        <dbReference type="ARBA" id="ARBA00004651"/>
    </source>
</evidence>
<sequence length="85" mass="8729">METVLSFSAIAVAIIVGMCAVGTAIGFAILGGKFLEGAARQPEMASMLQVKMFIIAGLLDAVPMIGIVIALLLTFANPFVGQLSS</sequence>
<dbReference type="GO" id="GO:0045259">
    <property type="term" value="C:proton-transporting ATP synthase complex"/>
    <property type="evidence" value="ECO:0007669"/>
    <property type="project" value="UniProtKB-KW"/>
</dbReference>
<dbReference type="GO" id="GO:0046933">
    <property type="term" value="F:proton-transporting ATP synthase activity, rotational mechanism"/>
    <property type="evidence" value="ECO:0007669"/>
    <property type="project" value="UniProtKB-UniRule"/>
</dbReference>
<dbReference type="HAMAP" id="MF_01396">
    <property type="entry name" value="ATP_synth_c_bact"/>
    <property type="match status" value="1"/>
</dbReference>
<keyword evidence="12 14" id="KW-0066">ATP synthesis</keyword>
<dbReference type="PRINTS" id="PR00124">
    <property type="entry name" value="ATPASEC"/>
</dbReference>
<keyword evidence="5 14" id="KW-0138">CF(0)</keyword>
<name>A0A084CNN9_9GAMM</name>
<keyword evidence="7 14" id="KW-0375">Hydrogen ion transport</keyword>
<evidence type="ECO:0000256" key="2">
    <source>
        <dbReference type="ARBA" id="ARBA00006704"/>
    </source>
</evidence>
<dbReference type="Pfam" id="PF00137">
    <property type="entry name" value="ATP-synt_C"/>
    <property type="match status" value="1"/>
</dbReference>
<dbReference type="EMBL" id="JGVK01000009">
    <property type="protein sequence ID" value="KEY91418.1"/>
    <property type="molecule type" value="Genomic_DNA"/>
</dbReference>
<dbReference type="InterPro" id="IPR038662">
    <property type="entry name" value="ATP_synth_F0_csu_sf"/>
</dbReference>
<dbReference type="RefSeq" id="WP_034413565.1">
    <property type="nucleotide sequence ID" value="NZ_JGVK01000009.1"/>
</dbReference>
<accession>A0A084CNN9</accession>
<evidence type="ECO:0000256" key="11">
    <source>
        <dbReference type="ARBA" id="ARBA00023136"/>
    </source>
</evidence>
<dbReference type="FunFam" id="1.20.20.10:FF:000002">
    <property type="entry name" value="ATP synthase subunit c"/>
    <property type="match status" value="1"/>
</dbReference>
<evidence type="ECO:0000256" key="6">
    <source>
        <dbReference type="ARBA" id="ARBA00022692"/>
    </source>
</evidence>
<dbReference type="SUPFAM" id="SSF81333">
    <property type="entry name" value="F1F0 ATP synthase subunit C"/>
    <property type="match status" value="1"/>
</dbReference>
<evidence type="ECO:0000256" key="4">
    <source>
        <dbReference type="ARBA" id="ARBA00022475"/>
    </source>
</evidence>
<comment type="subcellular location">
    <subcellularLocation>
        <location evidence="1 14">Cell membrane</location>
        <topology evidence="1 14">Multi-pass membrane protein</topology>
    </subcellularLocation>
</comment>
<dbReference type="InterPro" id="IPR005953">
    <property type="entry name" value="ATP_synth_csu_bac/chlpt"/>
</dbReference>
<evidence type="ECO:0000313" key="17">
    <source>
        <dbReference type="Proteomes" id="UP000053784"/>
    </source>
</evidence>
<dbReference type="GO" id="GO:0005886">
    <property type="term" value="C:plasma membrane"/>
    <property type="evidence" value="ECO:0007669"/>
    <property type="project" value="UniProtKB-SubCell"/>
</dbReference>
<dbReference type="InterPro" id="IPR035921">
    <property type="entry name" value="F/V-ATP_Csub_sf"/>
</dbReference>
<keyword evidence="3 14" id="KW-0813">Transport</keyword>
<dbReference type="PROSITE" id="PS00605">
    <property type="entry name" value="ATPASE_C"/>
    <property type="match status" value="1"/>
</dbReference>
<evidence type="ECO:0000256" key="10">
    <source>
        <dbReference type="ARBA" id="ARBA00023121"/>
    </source>
</evidence>
<feature type="transmembrane region" description="Helical" evidence="14">
    <location>
        <begin position="52"/>
        <end position="76"/>
    </location>
</feature>
<keyword evidence="11 14" id="KW-0472">Membrane</keyword>
<evidence type="ECO:0000256" key="8">
    <source>
        <dbReference type="ARBA" id="ARBA00022989"/>
    </source>
</evidence>
<reference evidence="16 17" key="1">
    <citation type="submission" date="2014-03" db="EMBL/GenBank/DDBJ databases">
        <title>Selection and divergence in the genomes of co-occurring obligate luminous symbionts with specific hosts.</title>
        <authorList>
            <person name="Hendry T.A."/>
            <person name="de Wet J.R."/>
            <person name="Dunlap P.V."/>
        </authorList>
    </citation>
    <scope>NUCLEOTIDE SEQUENCE [LARGE SCALE GENOMIC DNA]</scope>
    <source>
        <strain evidence="16 17">Ppalp.1</strain>
    </source>
</reference>
<keyword evidence="4 14" id="KW-1003">Cell membrane</keyword>
<keyword evidence="6 14" id="KW-0812">Transmembrane</keyword>
<comment type="similarity">
    <text evidence="2 14">Belongs to the ATPase C chain family.</text>
</comment>
<dbReference type="OrthoDB" id="9811659at2"/>
<organism evidence="16 17">
    <name type="scientific">Candidatus Photodesmus blepharonis</name>
    <dbReference type="NCBI Taxonomy" id="1179155"/>
    <lineage>
        <taxon>Bacteria</taxon>
        <taxon>Pseudomonadati</taxon>
        <taxon>Pseudomonadota</taxon>
        <taxon>Gammaproteobacteria</taxon>
        <taxon>Vibrionales</taxon>
        <taxon>Vibrionaceae</taxon>
        <taxon>Candidatus Photodesmus</taxon>
    </lineage>
</organism>
<evidence type="ECO:0000256" key="7">
    <source>
        <dbReference type="ARBA" id="ARBA00022781"/>
    </source>
</evidence>
<feature type="site" description="Reversibly protonated during proton transport" evidence="14">
    <location>
        <position position="60"/>
    </location>
</feature>
<evidence type="ECO:0000256" key="5">
    <source>
        <dbReference type="ARBA" id="ARBA00022547"/>
    </source>
</evidence>
<dbReference type="NCBIfam" id="TIGR01260">
    <property type="entry name" value="ATP_synt_c"/>
    <property type="match status" value="1"/>
</dbReference>
<comment type="function">
    <text evidence="13 14">F(1)F(0) ATP synthase produces ATP from ADP in the presence of a proton or sodium gradient. F-type ATPases consist of two structural domains, F(1) containing the extramembraneous catalytic core and F(0) containing the membrane proton channel, linked together by a central stalk and a peripheral stalk. During catalysis, ATP synthesis in the catalytic domain of F(1) is coupled via a rotary mechanism of the central stalk subunits to proton translocation.</text>
</comment>
<dbReference type="CDD" id="cd18185">
    <property type="entry name" value="ATP-synt_Fo_c_ATPE"/>
    <property type="match status" value="1"/>
</dbReference>
<evidence type="ECO:0000256" key="14">
    <source>
        <dbReference type="HAMAP-Rule" id="MF_01396"/>
    </source>
</evidence>
<dbReference type="GO" id="GO:0033177">
    <property type="term" value="C:proton-transporting two-sector ATPase complex, proton-transporting domain"/>
    <property type="evidence" value="ECO:0007669"/>
    <property type="project" value="InterPro"/>
</dbReference>